<keyword evidence="1" id="KW-0472">Membrane</keyword>
<evidence type="ECO:0000313" key="3">
    <source>
        <dbReference type="Proteomes" id="UP001233999"/>
    </source>
</evidence>
<gene>
    <name evidence="2" type="ORF">L9F63_011215</name>
</gene>
<keyword evidence="1" id="KW-0812">Transmembrane</keyword>
<feature type="transmembrane region" description="Helical" evidence="1">
    <location>
        <begin position="27"/>
        <end position="48"/>
    </location>
</feature>
<evidence type="ECO:0000313" key="2">
    <source>
        <dbReference type="EMBL" id="KAJ9597928.1"/>
    </source>
</evidence>
<reference evidence="2" key="1">
    <citation type="journal article" date="2023" name="IScience">
        <title>Live-bearing cockroach genome reveals convergent evolutionary mechanisms linked to viviparity in insects and beyond.</title>
        <authorList>
            <person name="Fouks B."/>
            <person name="Harrison M.C."/>
            <person name="Mikhailova A.A."/>
            <person name="Marchal E."/>
            <person name="English S."/>
            <person name="Carruthers M."/>
            <person name="Jennings E.C."/>
            <person name="Chiamaka E.L."/>
            <person name="Frigard R.A."/>
            <person name="Pippel M."/>
            <person name="Attardo G.M."/>
            <person name="Benoit J.B."/>
            <person name="Bornberg-Bauer E."/>
            <person name="Tobe S.S."/>
        </authorList>
    </citation>
    <scope>NUCLEOTIDE SEQUENCE</scope>
    <source>
        <strain evidence="2">Stay&amp;Tobe</strain>
    </source>
</reference>
<keyword evidence="1" id="KW-1133">Transmembrane helix</keyword>
<dbReference type="AlphaFoldDB" id="A0AAD8EPL3"/>
<feature type="non-terminal residue" evidence="2">
    <location>
        <position position="62"/>
    </location>
</feature>
<protein>
    <submittedName>
        <fullName evidence="2">Uncharacterized protein</fullName>
    </submittedName>
</protein>
<keyword evidence="3" id="KW-1185">Reference proteome</keyword>
<reference evidence="2" key="2">
    <citation type="submission" date="2023-05" db="EMBL/GenBank/DDBJ databases">
        <authorList>
            <person name="Fouks B."/>
        </authorList>
    </citation>
    <scope>NUCLEOTIDE SEQUENCE</scope>
    <source>
        <strain evidence="2">Stay&amp;Tobe</strain>
        <tissue evidence="2">Testes</tissue>
    </source>
</reference>
<name>A0AAD8EPL3_DIPPU</name>
<accession>A0AAD8EPL3</accession>
<feature type="non-terminal residue" evidence="2">
    <location>
        <position position="1"/>
    </location>
</feature>
<comment type="caution">
    <text evidence="2">The sequence shown here is derived from an EMBL/GenBank/DDBJ whole genome shotgun (WGS) entry which is preliminary data.</text>
</comment>
<proteinExistence type="predicted"/>
<sequence length="62" mass="7410">CYCPHKIIHSHVRNSMSQHYRRAPSRLCIILLYLSRIFKINLLIYYLIVIIKCDCSEMSPEI</sequence>
<dbReference type="Proteomes" id="UP001233999">
    <property type="component" value="Unassembled WGS sequence"/>
</dbReference>
<organism evidence="2 3">
    <name type="scientific">Diploptera punctata</name>
    <name type="common">Pacific beetle cockroach</name>
    <dbReference type="NCBI Taxonomy" id="6984"/>
    <lineage>
        <taxon>Eukaryota</taxon>
        <taxon>Metazoa</taxon>
        <taxon>Ecdysozoa</taxon>
        <taxon>Arthropoda</taxon>
        <taxon>Hexapoda</taxon>
        <taxon>Insecta</taxon>
        <taxon>Pterygota</taxon>
        <taxon>Neoptera</taxon>
        <taxon>Polyneoptera</taxon>
        <taxon>Dictyoptera</taxon>
        <taxon>Blattodea</taxon>
        <taxon>Blaberoidea</taxon>
        <taxon>Blaberidae</taxon>
        <taxon>Diplopterinae</taxon>
        <taxon>Diploptera</taxon>
    </lineage>
</organism>
<dbReference type="EMBL" id="JASPKZ010001576">
    <property type="protein sequence ID" value="KAJ9597928.1"/>
    <property type="molecule type" value="Genomic_DNA"/>
</dbReference>
<evidence type="ECO:0000256" key="1">
    <source>
        <dbReference type="SAM" id="Phobius"/>
    </source>
</evidence>